<evidence type="ECO:0000259" key="2">
    <source>
        <dbReference type="PROSITE" id="PS50846"/>
    </source>
</evidence>
<dbReference type="EMBL" id="BPMK01000008">
    <property type="protein sequence ID" value="GIZ52050.1"/>
    <property type="molecule type" value="Genomic_DNA"/>
</dbReference>
<name>A0ABQ4Q4D2_9BURK</name>
<sequence>MYELKVEGMSCGHCVAAVTRSLQEVDAAAKVDVDLAQQTVRVATAAPLEKVREAVEEAGYTVLSGAARS</sequence>
<dbReference type="Gene3D" id="3.30.70.100">
    <property type="match status" value="1"/>
</dbReference>
<dbReference type="Pfam" id="PF00403">
    <property type="entry name" value="HMA"/>
    <property type="match status" value="1"/>
</dbReference>
<dbReference type="RefSeq" id="WP_220808216.1">
    <property type="nucleotide sequence ID" value="NZ_BPMK01000008.1"/>
</dbReference>
<keyword evidence="4" id="KW-1185">Reference proteome</keyword>
<gene>
    <name evidence="3" type="ORF">NCCP691_20640</name>
</gene>
<comment type="caution">
    <text evidence="3">The sequence shown here is derived from an EMBL/GenBank/DDBJ whole genome shotgun (WGS) entry which is preliminary data.</text>
</comment>
<evidence type="ECO:0000313" key="4">
    <source>
        <dbReference type="Proteomes" id="UP000887222"/>
    </source>
</evidence>
<evidence type="ECO:0000313" key="3">
    <source>
        <dbReference type="EMBL" id="GIZ52050.1"/>
    </source>
</evidence>
<dbReference type="InterPro" id="IPR006121">
    <property type="entry name" value="HMA_dom"/>
</dbReference>
<organism evidence="3 4">
    <name type="scientific">Noviherbaspirillum aridicola</name>
    <dbReference type="NCBI Taxonomy" id="2849687"/>
    <lineage>
        <taxon>Bacteria</taxon>
        <taxon>Pseudomonadati</taxon>
        <taxon>Pseudomonadota</taxon>
        <taxon>Betaproteobacteria</taxon>
        <taxon>Burkholderiales</taxon>
        <taxon>Oxalobacteraceae</taxon>
        <taxon>Noviherbaspirillum</taxon>
    </lineage>
</organism>
<dbReference type="CDD" id="cd00371">
    <property type="entry name" value="HMA"/>
    <property type="match status" value="1"/>
</dbReference>
<accession>A0ABQ4Q4D2</accession>
<protein>
    <submittedName>
        <fullName evidence="3">Copper chaperone CopZ</fullName>
    </submittedName>
</protein>
<dbReference type="PROSITE" id="PS01047">
    <property type="entry name" value="HMA_1"/>
    <property type="match status" value="1"/>
</dbReference>
<dbReference type="InterPro" id="IPR017969">
    <property type="entry name" value="Heavy-metal-associated_CS"/>
</dbReference>
<dbReference type="InterPro" id="IPR036163">
    <property type="entry name" value="HMA_dom_sf"/>
</dbReference>
<keyword evidence="1" id="KW-0479">Metal-binding</keyword>
<dbReference type="Proteomes" id="UP000887222">
    <property type="component" value="Unassembled WGS sequence"/>
</dbReference>
<feature type="domain" description="HMA" evidence="2">
    <location>
        <begin position="1"/>
        <end position="63"/>
    </location>
</feature>
<dbReference type="PROSITE" id="PS50846">
    <property type="entry name" value="HMA_2"/>
    <property type="match status" value="1"/>
</dbReference>
<proteinExistence type="predicted"/>
<dbReference type="SUPFAM" id="SSF55008">
    <property type="entry name" value="HMA, heavy metal-associated domain"/>
    <property type="match status" value="1"/>
</dbReference>
<evidence type="ECO:0000256" key="1">
    <source>
        <dbReference type="ARBA" id="ARBA00022723"/>
    </source>
</evidence>
<reference evidence="3 4" key="1">
    <citation type="journal article" date="2022" name="Int. J. Syst. Evol. Microbiol.">
        <title>Noviherbaspirillum aridicola sp. nov., isolated from an arid soil in Pakistan.</title>
        <authorList>
            <person name="Khan I.U."/>
            <person name="Saqib M."/>
            <person name="Amin A."/>
            <person name="Hussain F."/>
            <person name="Li L."/>
            <person name="Liu Y.H."/>
            <person name="Fang B.Z."/>
            <person name="Ahmed I."/>
            <person name="Li W.J."/>
        </authorList>
    </citation>
    <scope>NUCLEOTIDE SEQUENCE [LARGE SCALE GENOMIC DNA]</scope>
    <source>
        <strain evidence="3 4">NCCP-691</strain>
    </source>
</reference>